<dbReference type="EMBL" id="RCHS01001413">
    <property type="protein sequence ID" value="RMX53739.1"/>
    <property type="molecule type" value="Genomic_DNA"/>
</dbReference>
<dbReference type="AlphaFoldDB" id="A0A3M6UJL2"/>
<name>A0A3M6UJL2_POCDA</name>
<evidence type="ECO:0000256" key="1">
    <source>
        <dbReference type="ARBA" id="ARBA00004141"/>
    </source>
</evidence>
<accession>A0A3M6UJL2</accession>
<evidence type="ECO:0000256" key="2">
    <source>
        <dbReference type="ARBA" id="ARBA00006948"/>
    </source>
</evidence>
<sequence length="300" mass="34179">MGSYAGHVLPGSIFIIFGLWWWFNILAKIAKAQLNYFKRRSLAQQVCTEKFDFELDFESSVWMKVPLPCLRDFPAEPCLKVIGCTVGIIAELSRSEWSLLDSHGHFSHLNNFGHATMYGSFLLAAMAEILRHYNILFLPPTTDYVMSSMAFFLVGKLFYFHSEGRNDLEQKVHIPLYTVAFSIAFIIMLEAWQRKSLILCMVRSFLVVLLGAWFFQVAHVLYGSHPWQDISSNHAFVAIVFSWHILGLLAFLLVNLVVIGVVMFAFRKATGWSVVLNPSGCQDKSELHSLMNTEHDNEDA</sequence>
<comment type="caution">
    <text evidence="7">The sequence shown here is derived from an EMBL/GenBank/DDBJ whole genome shotgun (WGS) entry which is preliminary data.</text>
</comment>
<reference evidence="7 8" key="1">
    <citation type="journal article" date="2018" name="Sci. Rep.">
        <title>Comparative analysis of the Pocillopora damicornis genome highlights role of immune system in coral evolution.</title>
        <authorList>
            <person name="Cunning R."/>
            <person name="Bay R.A."/>
            <person name="Gillette P."/>
            <person name="Baker A.C."/>
            <person name="Traylor-Knowles N."/>
        </authorList>
    </citation>
    <scope>NUCLEOTIDE SEQUENCE [LARGE SCALE GENOMIC DNA]</scope>
    <source>
        <strain evidence="7">RSMAS</strain>
        <tissue evidence="7">Whole animal</tissue>
    </source>
</reference>
<dbReference type="Pfam" id="PF04819">
    <property type="entry name" value="DUF716"/>
    <property type="match status" value="1"/>
</dbReference>
<evidence type="ECO:0000313" key="8">
    <source>
        <dbReference type="Proteomes" id="UP000275408"/>
    </source>
</evidence>
<keyword evidence="8" id="KW-1185">Reference proteome</keyword>
<evidence type="ECO:0000256" key="3">
    <source>
        <dbReference type="ARBA" id="ARBA00022692"/>
    </source>
</evidence>
<evidence type="ECO:0000313" key="7">
    <source>
        <dbReference type="EMBL" id="RMX53739.1"/>
    </source>
</evidence>
<evidence type="ECO:0000256" key="4">
    <source>
        <dbReference type="ARBA" id="ARBA00022989"/>
    </source>
</evidence>
<gene>
    <name evidence="7" type="ORF">pdam_00000318</name>
</gene>
<dbReference type="InterPro" id="IPR006904">
    <property type="entry name" value="DUF716"/>
</dbReference>
<dbReference type="OMA" id="ELYVISI"/>
<evidence type="ECO:0008006" key="9">
    <source>
        <dbReference type="Google" id="ProtNLM"/>
    </source>
</evidence>
<protein>
    <recommendedName>
        <fullName evidence="9">Transmembrane protein 45B</fullName>
    </recommendedName>
</protein>
<dbReference type="InterPro" id="IPR042127">
    <property type="entry name" value="TMEM45"/>
</dbReference>
<dbReference type="GO" id="GO:0016020">
    <property type="term" value="C:membrane"/>
    <property type="evidence" value="ECO:0007669"/>
    <property type="project" value="UniProtKB-SubCell"/>
</dbReference>
<keyword evidence="4 6" id="KW-1133">Transmembrane helix</keyword>
<feature type="transmembrane region" description="Helical" evidence="6">
    <location>
        <begin position="204"/>
        <end position="222"/>
    </location>
</feature>
<organism evidence="7 8">
    <name type="scientific">Pocillopora damicornis</name>
    <name type="common">Cauliflower coral</name>
    <name type="synonym">Millepora damicornis</name>
    <dbReference type="NCBI Taxonomy" id="46731"/>
    <lineage>
        <taxon>Eukaryota</taxon>
        <taxon>Metazoa</taxon>
        <taxon>Cnidaria</taxon>
        <taxon>Anthozoa</taxon>
        <taxon>Hexacorallia</taxon>
        <taxon>Scleractinia</taxon>
        <taxon>Astrocoeniina</taxon>
        <taxon>Pocilloporidae</taxon>
        <taxon>Pocillopora</taxon>
    </lineage>
</organism>
<comment type="subcellular location">
    <subcellularLocation>
        <location evidence="1">Membrane</location>
        <topology evidence="1">Multi-pass membrane protein</topology>
    </subcellularLocation>
</comment>
<keyword evidence="3 6" id="KW-0812">Transmembrane</keyword>
<dbReference type="OrthoDB" id="551896at2759"/>
<keyword evidence="5 6" id="KW-0472">Membrane</keyword>
<proteinExistence type="inferred from homology"/>
<dbReference type="PANTHER" id="PTHR16007:SF15">
    <property type="entry name" value="TRANSMEMBRANE PROTEIN 45B"/>
    <property type="match status" value="1"/>
</dbReference>
<evidence type="ECO:0000256" key="5">
    <source>
        <dbReference type="ARBA" id="ARBA00023136"/>
    </source>
</evidence>
<dbReference type="PANTHER" id="PTHR16007">
    <property type="entry name" value="EPIDIDYMAL MEMBRANE PROTEIN E9-RELATED"/>
    <property type="match status" value="1"/>
</dbReference>
<feature type="transmembrane region" description="Helical" evidence="6">
    <location>
        <begin position="144"/>
        <end position="162"/>
    </location>
</feature>
<feature type="transmembrane region" description="Helical" evidence="6">
    <location>
        <begin position="234"/>
        <end position="266"/>
    </location>
</feature>
<evidence type="ECO:0000256" key="6">
    <source>
        <dbReference type="SAM" id="Phobius"/>
    </source>
</evidence>
<comment type="similarity">
    <text evidence="2">Belongs to the TMEM45 family.</text>
</comment>
<feature type="transmembrane region" description="Helical" evidence="6">
    <location>
        <begin position="174"/>
        <end position="192"/>
    </location>
</feature>
<feature type="transmembrane region" description="Helical" evidence="6">
    <location>
        <begin position="12"/>
        <end position="30"/>
    </location>
</feature>
<dbReference type="Proteomes" id="UP000275408">
    <property type="component" value="Unassembled WGS sequence"/>
</dbReference>